<feature type="compositionally biased region" description="Polar residues" evidence="1">
    <location>
        <begin position="722"/>
        <end position="734"/>
    </location>
</feature>
<feature type="compositionally biased region" description="Polar residues" evidence="1">
    <location>
        <begin position="208"/>
        <end position="220"/>
    </location>
</feature>
<feature type="compositionally biased region" description="Polar residues" evidence="1">
    <location>
        <begin position="1250"/>
        <end position="1272"/>
    </location>
</feature>
<feature type="compositionally biased region" description="Acidic residues" evidence="1">
    <location>
        <begin position="671"/>
        <end position="694"/>
    </location>
</feature>
<feature type="region of interest" description="Disordered" evidence="1">
    <location>
        <begin position="293"/>
        <end position="361"/>
    </location>
</feature>
<feature type="region of interest" description="Disordered" evidence="1">
    <location>
        <begin position="1426"/>
        <end position="1480"/>
    </location>
</feature>
<feature type="region of interest" description="Disordered" evidence="1">
    <location>
        <begin position="204"/>
        <end position="262"/>
    </location>
</feature>
<feature type="compositionally biased region" description="Polar residues" evidence="1">
    <location>
        <begin position="744"/>
        <end position="789"/>
    </location>
</feature>
<feature type="region of interest" description="Disordered" evidence="1">
    <location>
        <begin position="1250"/>
        <end position="1282"/>
    </location>
</feature>
<proteinExistence type="predicted"/>
<feature type="compositionally biased region" description="Pro residues" evidence="1">
    <location>
        <begin position="1134"/>
        <end position="1152"/>
    </location>
</feature>
<feature type="compositionally biased region" description="Polar residues" evidence="1">
    <location>
        <begin position="435"/>
        <end position="445"/>
    </location>
</feature>
<comment type="caution">
    <text evidence="3">The sequence shown here is derived from an EMBL/GenBank/DDBJ whole genome shotgun (WGS) entry which is preliminary data.</text>
</comment>
<feature type="compositionally biased region" description="Low complexity" evidence="1">
    <location>
        <begin position="384"/>
        <end position="401"/>
    </location>
</feature>
<keyword evidence="4" id="KW-1185">Reference proteome</keyword>
<protein>
    <recommendedName>
        <fullName evidence="2">Death domain-containing protein</fullName>
    </recommendedName>
</protein>
<dbReference type="InterPro" id="IPR000488">
    <property type="entry name" value="Death_dom"/>
</dbReference>
<name>A0ABD0L5M5_9CAEN</name>
<sequence length="1480" mass="161965">MSFMEQREIKRDLMTKHYDDFCQSMTPAFLQRFGSILHHADLDELQKRAHSEADSSVISQLLLKLHPSGKPWWKILEKITLDTEHGPRPPYPSSTPLGDTCGLADMLRPLCVDQRWRKLADLLDIVHREQRHIKAQGADIHIHLTDMLVEKFGDAATVGVLIQALQELGFDGEGIVDEMEVQGLIQPVPREGSEACEVVAPRCDNPYESENSGGTSTVTNQPPPPYPTPRMASFIPQDSNLGPFSAGDARPARPSADPINFSRNIEKMSMDEVSKGMLLEQLRCVGDAGPDHFNRSSSACSRDENRSSDSLTDNDCQNPGGGPGVSSSDPLLTTGCVGQEPIHRTDTSHTISDSHEMNPQAATSRMNILSDEGRADGKRQNARLQADSPSDSLSSLHSQSQTEEPLAAESVQNQSSDSSPDPAFLGSSPLPPSPTMQEENAGTNTQRPFAAVRSDSQPGHTTVNYNYYTVTSEKIQALNIGETNKVAFKRKDVRFETDPSRHAADQQAHDSDEETIAEFDAPEAVSPTQAPECMPGHLQQQLFQGPPASAESPEPTSGGEPESLTSFRPHPGDPQHQTSPKEVGSLVEESGASVASFRFSSPQACQEDLSVVGTQENIPTDQSHVEDIDIRKVQAQENIPAAEGFEGRCQMTEQLENRSAEGEQSQTMENVEGEQSETVENVEGEQSETVENVEGEQSQTMENVQGEQSETVENVEGEQSETVENVQGEQSETVENVEGEQSETMENVQGEQSETVENVQGEQSETMENVQGEQSETVENVQGEQSETVENAEAEQSEMMETAETNAQPQQQAPPGRPSVLMSARCRLAPTLYVFPQLDGVVKASRTLYGEQRCVEIVLLSEGPSLKERVKKNMPFLGRQIEPVQFFHDISPVLHEFDEMRLQRALERDIPPMLFHKIWEAVCRRIGWEETFIEALRQQRNPQLLHVLGLYVENAAPQPQPVMHQARGVLAASPENDSYYNASNQRQYCSPQVPLNYAPGSDTAACYQPEASSPAIQDQKLAMQSILSPECREKAKTESVKAITACLQSQHQDVALLRRTSHTPQNVDGREVLQAGFHGLPAGVTSEDRLRSPMGTTNTQFIASDNRQRSPLGTSAQFARQCQGAAPTHNPAHFPLPSPPPAAVAVGPPPSLPLQNFRGHQGRCMEPQGRYPDNIPVSIVDNAAQDQSISGTSGHSASKPQSSPLQDANVRQAAYAEIENLRPDEECLHHHHVTADSEELQPDADFSDQLAQQTMPPQSWSTTSPPLASRQASGADEPRPRMERHLTREASISDSQAVNINIRKLILNGPTAFGSKNTAQSIVGAMERESTQREGSFTHGVQVEAAGTNLAHLSAGTAADDGQHLLTESQSAGRMPSRESRPVLHNPVAESQSESAVPYPSDESESVRLSSVLFSETDRPADEMMTLKPPAEHFPIVRTDSYSSGVQEPGNPPSLHLPRDDPRHQTSAKTARNDLTDLPR</sequence>
<feature type="region of interest" description="Disordered" evidence="1">
    <location>
        <begin position="375"/>
        <end position="445"/>
    </location>
</feature>
<feature type="compositionally biased region" description="Polar residues" evidence="1">
    <location>
        <begin position="410"/>
        <end position="419"/>
    </location>
</feature>
<feature type="compositionally biased region" description="Basic and acidic residues" evidence="1">
    <location>
        <begin position="341"/>
        <end position="356"/>
    </location>
</feature>
<dbReference type="CDD" id="cd01670">
    <property type="entry name" value="Death"/>
    <property type="match status" value="1"/>
</dbReference>
<feature type="compositionally biased region" description="Polar residues" evidence="1">
    <location>
        <begin position="308"/>
        <end position="317"/>
    </location>
</feature>
<feature type="compositionally biased region" description="Low complexity" evidence="1">
    <location>
        <begin position="546"/>
        <end position="563"/>
    </location>
</feature>
<gene>
    <name evidence="3" type="ORF">BaRGS_00013773</name>
</gene>
<feature type="compositionally biased region" description="Basic and acidic residues" evidence="1">
    <location>
        <begin position="1471"/>
        <end position="1480"/>
    </location>
</feature>
<evidence type="ECO:0000313" key="3">
    <source>
        <dbReference type="EMBL" id="KAK7494894.1"/>
    </source>
</evidence>
<dbReference type="Proteomes" id="UP001519460">
    <property type="component" value="Unassembled WGS sequence"/>
</dbReference>
<feature type="domain" description="Death" evidence="2">
    <location>
        <begin position="115"/>
        <end position="169"/>
    </location>
</feature>
<evidence type="ECO:0000313" key="4">
    <source>
        <dbReference type="Proteomes" id="UP001519460"/>
    </source>
</evidence>
<feature type="region of interest" description="Disordered" evidence="1">
    <location>
        <begin position="539"/>
        <end position="589"/>
    </location>
</feature>
<reference evidence="3 4" key="1">
    <citation type="journal article" date="2023" name="Sci. Data">
        <title>Genome assembly of the Korean intertidal mud-creeper Batillaria attramentaria.</title>
        <authorList>
            <person name="Patra A.K."/>
            <person name="Ho P.T."/>
            <person name="Jun S."/>
            <person name="Lee S.J."/>
            <person name="Kim Y."/>
            <person name="Won Y.J."/>
        </authorList>
    </citation>
    <scope>NUCLEOTIDE SEQUENCE [LARGE SCALE GENOMIC DNA]</scope>
    <source>
        <strain evidence="3">Wonlab-2016</strain>
    </source>
</reference>
<evidence type="ECO:0000256" key="1">
    <source>
        <dbReference type="SAM" id="MobiDB-lite"/>
    </source>
</evidence>
<feature type="compositionally biased region" description="Polar residues" evidence="1">
    <location>
        <begin position="1104"/>
        <end position="1120"/>
    </location>
</feature>
<feature type="compositionally biased region" description="Polar residues" evidence="1">
    <location>
        <begin position="1184"/>
        <end position="1206"/>
    </location>
</feature>
<accession>A0ABD0L5M5</accession>
<feature type="region of interest" description="Disordered" evidence="1">
    <location>
        <begin position="1369"/>
        <end position="1407"/>
    </location>
</feature>
<dbReference type="PROSITE" id="PS50017">
    <property type="entry name" value="DEATH_DOMAIN"/>
    <property type="match status" value="1"/>
</dbReference>
<evidence type="ECO:0000259" key="2">
    <source>
        <dbReference type="PROSITE" id="PS50017"/>
    </source>
</evidence>
<feature type="region of interest" description="Disordered" evidence="1">
    <location>
        <begin position="1104"/>
        <end position="1209"/>
    </location>
</feature>
<feature type="compositionally biased region" description="Polar residues" evidence="1">
    <location>
        <begin position="695"/>
        <end position="712"/>
    </location>
</feature>
<organism evidence="3 4">
    <name type="scientific">Batillaria attramentaria</name>
    <dbReference type="NCBI Taxonomy" id="370345"/>
    <lineage>
        <taxon>Eukaryota</taxon>
        <taxon>Metazoa</taxon>
        <taxon>Spiralia</taxon>
        <taxon>Lophotrochozoa</taxon>
        <taxon>Mollusca</taxon>
        <taxon>Gastropoda</taxon>
        <taxon>Caenogastropoda</taxon>
        <taxon>Sorbeoconcha</taxon>
        <taxon>Cerithioidea</taxon>
        <taxon>Batillariidae</taxon>
        <taxon>Batillaria</taxon>
    </lineage>
</organism>
<dbReference type="EMBL" id="JACVVK020000079">
    <property type="protein sequence ID" value="KAK7494894.1"/>
    <property type="molecule type" value="Genomic_DNA"/>
</dbReference>
<feature type="region of interest" description="Disordered" evidence="1">
    <location>
        <begin position="655"/>
        <end position="818"/>
    </location>
</feature>